<proteinExistence type="predicted"/>
<keyword evidence="3" id="KW-1185">Reference proteome</keyword>
<dbReference type="RefSeq" id="YP_009015900.1">
    <property type="nucleotide sequence ID" value="NC_023719.1"/>
</dbReference>
<protein>
    <submittedName>
        <fullName evidence="2">Gp608</fullName>
    </submittedName>
</protein>
<organism evidence="2 3">
    <name type="scientific">Bacillus phage G</name>
    <dbReference type="NCBI Taxonomy" id="2884420"/>
    <lineage>
        <taxon>Viruses</taxon>
        <taxon>Duplodnaviria</taxon>
        <taxon>Heunggongvirae</taxon>
        <taxon>Uroviricota</taxon>
        <taxon>Caudoviricetes</taxon>
        <taxon>Donellivirus</taxon>
        <taxon>Donellivirus gee</taxon>
    </lineage>
</organism>
<gene>
    <name evidence="2" type="primary">608</name>
    <name evidence="2" type="ORF">G_608</name>
</gene>
<accession>G3MAY8</accession>
<reference evidence="2 3" key="1">
    <citation type="submission" date="2011-09" db="EMBL/GenBank/DDBJ databases">
        <authorList>
            <person name="Pope W.H."/>
            <person name="Pedulla M.L."/>
            <person name="Ford M.E."/>
            <person name="Peebles C.L."/>
            <person name="Hatfull G.H."/>
            <person name="Hendrix R.W."/>
        </authorList>
    </citation>
    <scope>NUCLEOTIDE SEQUENCE [LARGE SCALE GENOMIC DNA]</scope>
    <source>
        <strain evidence="2">G</strain>
    </source>
</reference>
<dbReference type="GeneID" id="18563818"/>
<evidence type="ECO:0000313" key="2">
    <source>
        <dbReference type="EMBL" id="AEO93853.1"/>
    </source>
</evidence>
<dbReference type="KEGG" id="vg:18563818"/>
<feature type="compositionally biased region" description="Low complexity" evidence="1">
    <location>
        <begin position="76"/>
        <end position="85"/>
    </location>
</feature>
<dbReference type="Proteomes" id="UP000009273">
    <property type="component" value="Segment"/>
</dbReference>
<name>G3MAY8_9CAUD</name>
<feature type="region of interest" description="Disordered" evidence="1">
    <location>
        <begin position="68"/>
        <end position="88"/>
    </location>
</feature>
<sequence length="185" mass="20900">METIQNTEVVAMELLPKDAGYRDIAEKAKGLNIPYVGVPKDTLLEKVNQMITKINNGEAEMPVVEEYQDEVEENTTNETSGNGENQPRRRVTVAKAQKWFEEEGAFIFKEGDVVEIVSGKDLIGRKVQVKQPSTKKNAFKGYLIHPTTGELQKTFLSVDFDRVELRERDGKPVDENTEAEDKEVI</sequence>
<evidence type="ECO:0000313" key="3">
    <source>
        <dbReference type="Proteomes" id="UP000009273"/>
    </source>
</evidence>
<dbReference type="EMBL" id="JN638751">
    <property type="protein sequence ID" value="AEO93853.1"/>
    <property type="molecule type" value="Genomic_DNA"/>
</dbReference>
<evidence type="ECO:0000256" key="1">
    <source>
        <dbReference type="SAM" id="MobiDB-lite"/>
    </source>
</evidence>